<dbReference type="GO" id="GO:0051536">
    <property type="term" value="F:iron-sulfur cluster binding"/>
    <property type="evidence" value="ECO:0007669"/>
    <property type="project" value="UniProtKB-KW"/>
</dbReference>
<protein>
    <recommendedName>
        <fullName evidence="4">Ferredoxin</fullName>
    </recommendedName>
</protein>
<dbReference type="Proteomes" id="UP000199501">
    <property type="component" value="Unassembled WGS sequence"/>
</dbReference>
<dbReference type="InterPro" id="IPR001080">
    <property type="entry name" value="3Fe4S_ferredoxin"/>
</dbReference>
<keyword evidence="4" id="KW-0813">Transport</keyword>
<dbReference type="PRINTS" id="PR00352">
    <property type="entry name" value="3FE4SFRDOXIN"/>
</dbReference>
<dbReference type="Pfam" id="PF13370">
    <property type="entry name" value="Fer4_13"/>
    <property type="match status" value="1"/>
</dbReference>
<keyword evidence="1 4" id="KW-0479">Metal-binding</keyword>
<keyword evidence="6" id="KW-1185">Reference proteome</keyword>
<dbReference type="GO" id="GO:0005506">
    <property type="term" value="F:iron ion binding"/>
    <property type="evidence" value="ECO:0007669"/>
    <property type="project" value="UniProtKB-UniRule"/>
</dbReference>
<proteinExistence type="predicted"/>
<accession>A0A1G6RZS6</accession>
<evidence type="ECO:0000313" key="6">
    <source>
        <dbReference type="Proteomes" id="UP000199501"/>
    </source>
</evidence>
<evidence type="ECO:0000256" key="4">
    <source>
        <dbReference type="RuleBase" id="RU368020"/>
    </source>
</evidence>
<dbReference type="EMBL" id="FMZZ01000007">
    <property type="protein sequence ID" value="SDD09446.1"/>
    <property type="molecule type" value="Genomic_DNA"/>
</dbReference>
<evidence type="ECO:0000256" key="2">
    <source>
        <dbReference type="ARBA" id="ARBA00023004"/>
    </source>
</evidence>
<comment type="function">
    <text evidence="4">Ferredoxins are iron-sulfur proteins that transfer electrons in a wide variety of metabolic reactions.</text>
</comment>
<keyword evidence="2 4" id="KW-0408">Iron</keyword>
<dbReference type="RefSeq" id="WP_091451130.1">
    <property type="nucleotide sequence ID" value="NZ_FMZZ01000007.1"/>
</dbReference>
<reference evidence="6" key="1">
    <citation type="submission" date="2016-10" db="EMBL/GenBank/DDBJ databases">
        <authorList>
            <person name="Varghese N."/>
            <person name="Submissions S."/>
        </authorList>
    </citation>
    <scope>NUCLEOTIDE SEQUENCE [LARGE SCALE GENOMIC DNA]</scope>
    <source>
        <strain evidence="6">IBRC-M 10403</strain>
    </source>
</reference>
<keyword evidence="4" id="KW-0249">Electron transport</keyword>
<dbReference type="STRING" id="1271860.SAMN05216174_10793"/>
<gene>
    <name evidence="5" type="ORF">SAMN05216174_10793</name>
</gene>
<dbReference type="Gene3D" id="3.30.70.20">
    <property type="match status" value="1"/>
</dbReference>
<dbReference type="AlphaFoldDB" id="A0A1G6RZS6"/>
<evidence type="ECO:0000256" key="1">
    <source>
        <dbReference type="ARBA" id="ARBA00022723"/>
    </source>
</evidence>
<sequence length="75" mass="7385">MAERARLAVDQRACVASGLCATLAPALFRLTGDGVGEPRSALVTGAAEIESAEDVAGCCPSGAVLVTPVLDGAEG</sequence>
<evidence type="ECO:0000313" key="5">
    <source>
        <dbReference type="EMBL" id="SDD09446.1"/>
    </source>
</evidence>
<organism evidence="5 6">
    <name type="scientific">Actinokineospora iranica</name>
    <dbReference type="NCBI Taxonomy" id="1271860"/>
    <lineage>
        <taxon>Bacteria</taxon>
        <taxon>Bacillati</taxon>
        <taxon>Actinomycetota</taxon>
        <taxon>Actinomycetes</taxon>
        <taxon>Pseudonocardiales</taxon>
        <taxon>Pseudonocardiaceae</taxon>
        <taxon>Actinokineospora</taxon>
    </lineage>
</organism>
<dbReference type="SUPFAM" id="SSF54862">
    <property type="entry name" value="4Fe-4S ferredoxins"/>
    <property type="match status" value="1"/>
</dbReference>
<name>A0A1G6RZS6_9PSEU</name>
<dbReference type="OrthoDB" id="4741951at2"/>
<dbReference type="GO" id="GO:0009055">
    <property type="term" value="F:electron transfer activity"/>
    <property type="evidence" value="ECO:0007669"/>
    <property type="project" value="UniProtKB-UniRule"/>
</dbReference>
<keyword evidence="3 4" id="KW-0411">Iron-sulfur</keyword>
<evidence type="ECO:0000256" key="3">
    <source>
        <dbReference type="ARBA" id="ARBA00023014"/>
    </source>
</evidence>